<organism evidence="9 10">
    <name type="scientific">Silurus asotus</name>
    <name type="common">Amur catfish</name>
    <name type="synonym">Parasilurus asotus</name>
    <dbReference type="NCBI Taxonomy" id="30991"/>
    <lineage>
        <taxon>Eukaryota</taxon>
        <taxon>Metazoa</taxon>
        <taxon>Chordata</taxon>
        <taxon>Craniata</taxon>
        <taxon>Vertebrata</taxon>
        <taxon>Euteleostomi</taxon>
        <taxon>Actinopterygii</taxon>
        <taxon>Neopterygii</taxon>
        <taxon>Teleostei</taxon>
        <taxon>Ostariophysi</taxon>
        <taxon>Siluriformes</taxon>
        <taxon>Siluridae</taxon>
        <taxon>Silurus</taxon>
    </lineage>
</organism>
<dbReference type="InterPro" id="IPR043502">
    <property type="entry name" value="DNA/RNA_pol_sf"/>
</dbReference>
<sequence>MTLGLEAFIQRSIRVSQHLAAGKSPEVEPAQAMAAPTTPEPEPMQLGAQRLSWQERECRWAAGACLYCGERGHRVAQCPVRTPRRTACLELLQLRRQRGSQELAVQTIQGRPLGKGKVKYCAPPIILQVGVLHQEEIQLLVLEDSTVDVILGRPWLAKHSPACSWDPCNVLECSPASRQKCLRPLPTPLQTVLTLAATQVEGAPQPAQVEIPHDYQAFSDIFSEEAATQLPPHRPWDCAIDLKPGAKLPKGWVYPLSALEHQAMEGYIQQALRQGLLYPVLLPEKPRPSPGPQKHKRPSRSYARGSVLLCFSGILTPSSDLLSRWTHLSWAWGPPSPSIQGIPLNSIPAPNSQNWRFQPGFLRGKAKTLSWTPEAQRAFEELRTSFCTAPLLHHPDPQLPFVVEVDASFMGVGATLSQHSGNPPQLHPCTYFSKKLSPAELNYEIGNRELLAIKLALEEWRHWLEGAVHPFIVITKTFSTSDRTFVPPVCRQALLRAVHEISGSGPPGRRQTLRLVQGRYWWPGMSNTVAEFVRGCNICAIPKTPRHLPIGKLVPLPTPQRPWSHIIIEFVTDLPRSEGFTCVLVVVDRFSKACRFVPLRSLPTALETAEALFYHVFRNYGLPEEIVSDRGSQFTSHVWRAFFRLLGVTVNLSSGYHPQSNGQTEQKIQELGRYLRTYCRFLPWAEYAQNSLRQDTTGLTPFQCVLRFQPPLFPWSDEPSNVPAVDHWFRESVRIWDAAHTQLRRAVRETQRHADAHSVQQGSYII</sequence>
<dbReference type="InterPro" id="IPR001878">
    <property type="entry name" value="Znf_CCHC"/>
</dbReference>
<dbReference type="Pfam" id="PF00665">
    <property type="entry name" value="rve"/>
    <property type="match status" value="1"/>
</dbReference>
<keyword evidence="2" id="KW-0378">Hydrolase</keyword>
<dbReference type="GO" id="GO:0004190">
    <property type="term" value="F:aspartic-type endopeptidase activity"/>
    <property type="evidence" value="ECO:0007669"/>
    <property type="project" value="UniProtKB-KW"/>
</dbReference>
<reference evidence="9" key="1">
    <citation type="submission" date="2018-07" db="EMBL/GenBank/DDBJ databases">
        <title>Comparative genomics of catfishes provides insights into carnivory and benthic adaptation.</title>
        <authorList>
            <person name="Zhang Y."/>
            <person name="Wang D."/>
            <person name="Peng Z."/>
            <person name="Zheng S."/>
            <person name="Shao F."/>
            <person name="Tao W."/>
        </authorList>
    </citation>
    <scope>NUCLEOTIDE SEQUENCE</scope>
    <source>
        <strain evidence="9">Chongqing</strain>
    </source>
</reference>
<dbReference type="InterPro" id="IPR041577">
    <property type="entry name" value="RT_RNaseH_2"/>
</dbReference>
<dbReference type="SUPFAM" id="SSF56672">
    <property type="entry name" value="DNA/RNA polymerases"/>
    <property type="match status" value="2"/>
</dbReference>
<protein>
    <recommendedName>
        <fullName evidence="5">Gypsy retrotransposon integrase-like protein 1</fullName>
    </recommendedName>
</protein>
<dbReference type="InterPro" id="IPR036397">
    <property type="entry name" value="RNaseH_sf"/>
</dbReference>
<dbReference type="InterPro" id="IPR036875">
    <property type="entry name" value="Znf_CCHC_sf"/>
</dbReference>
<name>A0AAD5ANG0_SILAS</name>
<proteinExistence type="predicted"/>
<dbReference type="Gene3D" id="1.10.340.70">
    <property type="match status" value="1"/>
</dbReference>
<dbReference type="GO" id="GO:0003677">
    <property type="term" value="F:DNA binding"/>
    <property type="evidence" value="ECO:0007669"/>
    <property type="project" value="UniProtKB-KW"/>
</dbReference>
<dbReference type="InterPro" id="IPR001584">
    <property type="entry name" value="Integrase_cat-core"/>
</dbReference>
<evidence type="ECO:0000259" key="7">
    <source>
        <dbReference type="PROSITE" id="PS50158"/>
    </source>
</evidence>
<dbReference type="InterPro" id="IPR050951">
    <property type="entry name" value="Retrovirus_Pol_polyprotein"/>
</dbReference>
<dbReference type="Gene3D" id="3.30.70.270">
    <property type="match status" value="1"/>
</dbReference>
<keyword evidence="10" id="KW-1185">Reference proteome</keyword>
<dbReference type="GO" id="GO:0008270">
    <property type="term" value="F:zinc ion binding"/>
    <property type="evidence" value="ECO:0007669"/>
    <property type="project" value="UniProtKB-KW"/>
</dbReference>
<dbReference type="SUPFAM" id="SSF57756">
    <property type="entry name" value="Retrovirus zinc finger-like domains"/>
    <property type="match status" value="1"/>
</dbReference>
<evidence type="ECO:0000256" key="3">
    <source>
        <dbReference type="ARBA" id="ARBA00023125"/>
    </source>
</evidence>
<dbReference type="InterPro" id="IPR012337">
    <property type="entry name" value="RNaseH-like_sf"/>
</dbReference>
<gene>
    <name evidence="9" type="ORF">C0J50_20436</name>
</gene>
<dbReference type="PROSITE" id="PS50158">
    <property type="entry name" value="ZF_CCHC"/>
    <property type="match status" value="1"/>
</dbReference>
<dbReference type="AlphaFoldDB" id="A0AAD5ANG0"/>
<dbReference type="SUPFAM" id="SSF53098">
    <property type="entry name" value="Ribonuclease H-like"/>
    <property type="match status" value="1"/>
</dbReference>
<comment type="caution">
    <text evidence="9">The sequence shown here is derived from an EMBL/GenBank/DDBJ whole genome shotgun (WGS) entry which is preliminary data.</text>
</comment>
<dbReference type="GO" id="GO:0006508">
    <property type="term" value="P:proteolysis"/>
    <property type="evidence" value="ECO:0007669"/>
    <property type="project" value="UniProtKB-KW"/>
</dbReference>
<accession>A0AAD5ANG0</accession>
<keyword evidence="2" id="KW-0064">Aspartyl protease</keyword>
<feature type="domain" description="Integrase catalytic" evidence="8">
    <location>
        <begin position="558"/>
        <end position="722"/>
    </location>
</feature>
<keyword evidence="1" id="KW-0645">Protease</keyword>
<feature type="domain" description="CCHC-type" evidence="7">
    <location>
        <begin position="65"/>
        <end position="79"/>
    </location>
</feature>
<keyword evidence="6" id="KW-0862">Zinc</keyword>
<dbReference type="InterPro" id="IPR041588">
    <property type="entry name" value="Integrase_H2C2"/>
</dbReference>
<dbReference type="PANTHER" id="PTHR37984">
    <property type="entry name" value="PROTEIN CBG26694"/>
    <property type="match status" value="1"/>
</dbReference>
<keyword evidence="4" id="KW-0511">Multifunctional enzyme</keyword>
<dbReference type="PROSITE" id="PS50994">
    <property type="entry name" value="INTEGRASE"/>
    <property type="match status" value="1"/>
</dbReference>
<dbReference type="Pfam" id="PF17921">
    <property type="entry name" value="Integrase_H2C2"/>
    <property type="match status" value="1"/>
</dbReference>
<evidence type="ECO:0000256" key="1">
    <source>
        <dbReference type="ARBA" id="ARBA00022670"/>
    </source>
</evidence>
<dbReference type="PANTHER" id="PTHR37984:SF5">
    <property type="entry name" value="PROTEIN NYNRIN-LIKE"/>
    <property type="match status" value="1"/>
</dbReference>
<evidence type="ECO:0000313" key="9">
    <source>
        <dbReference type="EMBL" id="KAI5619999.1"/>
    </source>
</evidence>
<evidence type="ECO:0000259" key="8">
    <source>
        <dbReference type="PROSITE" id="PS50994"/>
    </source>
</evidence>
<keyword evidence="6" id="KW-0863">Zinc-finger</keyword>
<dbReference type="InterPro" id="IPR043128">
    <property type="entry name" value="Rev_trsase/Diguanyl_cyclase"/>
</dbReference>
<dbReference type="Gene3D" id="3.10.20.370">
    <property type="match status" value="1"/>
</dbReference>
<evidence type="ECO:0000256" key="5">
    <source>
        <dbReference type="ARBA" id="ARBA00039658"/>
    </source>
</evidence>
<dbReference type="Gene3D" id="3.30.420.10">
    <property type="entry name" value="Ribonuclease H-like superfamily/Ribonuclease H"/>
    <property type="match status" value="1"/>
</dbReference>
<dbReference type="Pfam" id="PF17919">
    <property type="entry name" value="RT_RNaseH_2"/>
    <property type="match status" value="1"/>
</dbReference>
<dbReference type="SMART" id="SM00343">
    <property type="entry name" value="ZnF_C2HC"/>
    <property type="match status" value="1"/>
</dbReference>
<dbReference type="CDD" id="cd00303">
    <property type="entry name" value="retropepsin_like"/>
    <property type="match status" value="1"/>
</dbReference>
<evidence type="ECO:0000313" key="10">
    <source>
        <dbReference type="Proteomes" id="UP001205998"/>
    </source>
</evidence>
<evidence type="ECO:0000256" key="6">
    <source>
        <dbReference type="PROSITE-ProRule" id="PRU00047"/>
    </source>
</evidence>
<dbReference type="CDD" id="cd09274">
    <property type="entry name" value="RNase_HI_RT_Ty3"/>
    <property type="match status" value="1"/>
</dbReference>
<dbReference type="Proteomes" id="UP001205998">
    <property type="component" value="Unassembled WGS sequence"/>
</dbReference>
<evidence type="ECO:0000256" key="2">
    <source>
        <dbReference type="ARBA" id="ARBA00022750"/>
    </source>
</evidence>
<evidence type="ECO:0000256" key="4">
    <source>
        <dbReference type="ARBA" id="ARBA00023268"/>
    </source>
</evidence>
<dbReference type="GO" id="GO:0015074">
    <property type="term" value="P:DNA integration"/>
    <property type="evidence" value="ECO:0007669"/>
    <property type="project" value="InterPro"/>
</dbReference>
<dbReference type="EMBL" id="MU551653">
    <property type="protein sequence ID" value="KAI5619999.1"/>
    <property type="molecule type" value="Genomic_DNA"/>
</dbReference>
<keyword evidence="3" id="KW-0238">DNA-binding</keyword>
<keyword evidence="6" id="KW-0479">Metal-binding</keyword>